<comment type="catalytic activity">
    <reaction evidence="10">
        <text>a medium-chain 2,3-saturated fatty acyl-CoA + oxidized [electron-transfer flavoprotein] + H(+) = a medium-chain (2E)-enoyl-CoA + reduced [electron-transfer flavoprotein]</text>
        <dbReference type="Rhea" id="RHEA:14477"/>
        <dbReference type="Rhea" id="RHEA-COMP:10685"/>
        <dbReference type="Rhea" id="RHEA-COMP:10686"/>
        <dbReference type="ChEBI" id="CHEBI:15378"/>
        <dbReference type="ChEBI" id="CHEBI:57692"/>
        <dbReference type="ChEBI" id="CHEBI:58307"/>
        <dbReference type="ChEBI" id="CHEBI:83723"/>
        <dbReference type="ChEBI" id="CHEBI:83726"/>
        <dbReference type="EC" id="1.3.8.7"/>
    </reaction>
</comment>
<dbReference type="Proteomes" id="UP000388235">
    <property type="component" value="Chromosome"/>
</dbReference>
<evidence type="ECO:0000256" key="2">
    <source>
        <dbReference type="ARBA" id="ARBA00005005"/>
    </source>
</evidence>
<evidence type="ECO:0000256" key="5">
    <source>
        <dbReference type="ARBA" id="ARBA00012040"/>
    </source>
</evidence>
<dbReference type="InterPro" id="IPR013786">
    <property type="entry name" value="AcylCoA_DH/ox_N"/>
</dbReference>
<reference evidence="16 17" key="1">
    <citation type="submission" date="2019-11" db="EMBL/GenBank/DDBJ databases">
        <authorList>
            <person name="Khan S.A."/>
            <person name="Jeon C.O."/>
            <person name="Chun B.H."/>
        </authorList>
    </citation>
    <scope>NUCLEOTIDE SEQUENCE [LARGE SCALE GENOMIC DNA]</scope>
    <source>
        <strain evidence="16 17">IMCC 1097</strain>
    </source>
</reference>
<feature type="domain" description="Acyl-CoA dehydrogenase/oxidase C-terminal" evidence="13">
    <location>
        <begin position="359"/>
        <end position="476"/>
    </location>
</feature>
<dbReference type="RefSeq" id="WP_153713772.1">
    <property type="nucleotide sequence ID" value="NZ_CP045871.1"/>
</dbReference>
<evidence type="ECO:0000259" key="14">
    <source>
        <dbReference type="Pfam" id="PF02771"/>
    </source>
</evidence>
<keyword evidence="8" id="KW-0274">FAD</keyword>
<dbReference type="SUPFAM" id="SSF56645">
    <property type="entry name" value="Acyl-CoA dehydrogenase NM domain-like"/>
    <property type="match status" value="1"/>
</dbReference>
<evidence type="ECO:0000256" key="6">
    <source>
        <dbReference type="ARBA" id="ARBA00020144"/>
    </source>
</evidence>
<dbReference type="Gene3D" id="1.20.140.10">
    <property type="entry name" value="Butyryl-CoA Dehydrogenase, subunit A, domain 3"/>
    <property type="match status" value="2"/>
</dbReference>
<gene>
    <name evidence="16" type="ORF">GH975_06640</name>
</gene>
<feature type="domain" description="Acyl-CoA dehydrogenase C-terminal bacterial-type" evidence="15">
    <location>
        <begin position="513"/>
        <end position="797"/>
    </location>
</feature>
<dbReference type="SUPFAM" id="SSF47203">
    <property type="entry name" value="Acyl-CoA dehydrogenase C-terminal domain-like"/>
    <property type="match status" value="1"/>
</dbReference>
<dbReference type="InterPro" id="IPR036250">
    <property type="entry name" value="AcylCo_DH-like_C"/>
</dbReference>
<dbReference type="PANTHER" id="PTHR48083">
    <property type="entry name" value="MEDIUM-CHAIN SPECIFIC ACYL-COA DEHYDROGENASE, MITOCHONDRIAL-RELATED"/>
    <property type="match status" value="1"/>
</dbReference>
<accession>A0A5Q2Q845</accession>
<keyword evidence="12" id="KW-0472">Membrane</keyword>
<comment type="cofactor">
    <cofactor evidence="1">
        <name>FAD</name>
        <dbReference type="ChEBI" id="CHEBI:57692"/>
    </cofactor>
</comment>
<feature type="domain" description="Acyl-CoA dehydrogenase/oxidase N-terminal" evidence="14">
    <location>
        <begin position="137"/>
        <end position="231"/>
    </location>
</feature>
<dbReference type="InterPro" id="IPR037069">
    <property type="entry name" value="AcylCoA_DH/ox_N_sf"/>
</dbReference>
<dbReference type="GO" id="GO:0070991">
    <property type="term" value="F:medium-chain fatty acyl-CoA dehydrogenase activity"/>
    <property type="evidence" value="ECO:0007669"/>
    <property type="project" value="UniProtKB-EC"/>
</dbReference>
<dbReference type="NCBIfam" id="NF009586">
    <property type="entry name" value="PRK13026.1"/>
    <property type="match status" value="1"/>
</dbReference>
<evidence type="ECO:0000256" key="1">
    <source>
        <dbReference type="ARBA" id="ARBA00001974"/>
    </source>
</evidence>
<organism evidence="16 17">
    <name type="scientific">Litorivicinus lipolyticus</name>
    <dbReference type="NCBI Taxonomy" id="418701"/>
    <lineage>
        <taxon>Bacteria</taxon>
        <taxon>Pseudomonadati</taxon>
        <taxon>Pseudomonadota</taxon>
        <taxon>Gammaproteobacteria</taxon>
        <taxon>Oceanospirillales</taxon>
        <taxon>Litorivicinaceae</taxon>
        <taxon>Litorivicinus</taxon>
    </lineage>
</organism>
<dbReference type="InterPro" id="IPR015396">
    <property type="entry name" value="FadE_C"/>
</dbReference>
<keyword evidence="12" id="KW-0812">Transmembrane</keyword>
<evidence type="ECO:0000256" key="8">
    <source>
        <dbReference type="ARBA" id="ARBA00022827"/>
    </source>
</evidence>
<name>A0A5Q2Q845_9GAMM</name>
<dbReference type="InterPro" id="IPR009075">
    <property type="entry name" value="AcylCo_DH/oxidase_C"/>
</dbReference>
<evidence type="ECO:0000256" key="10">
    <source>
        <dbReference type="ARBA" id="ARBA00047882"/>
    </source>
</evidence>
<dbReference type="GO" id="GO:0005737">
    <property type="term" value="C:cytoplasm"/>
    <property type="evidence" value="ECO:0007669"/>
    <property type="project" value="TreeGrafter"/>
</dbReference>
<keyword evidence="17" id="KW-1185">Reference proteome</keyword>
<dbReference type="EMBL" id="CP045871">
    <property type="protein sequence ID" value="QGG80268.1"/>
    <property type="molecule type" value="Genomic_DNA"/>
</dbReference>
<evidence type="ECO:0000256" key="11">
    <source>
        <dbReference type="ARBA" id="ARBA00049247"/>
    </source>
</evidence>
<comment type="similarity">
    <text evidence="3">Belongs to the acyl-CoA dehydrogenase family.</text>
</comment>
<dbReference type="FunFam" id="1.20.140.10:FF:000009">
    <property type="entry name" value="Acyl-CoA dehydrogenase"/>
    <property type="match status" value="1"/>
</dbReference>
<evidence type="ECO:0000313" key="16">
    <source>
        <dbReference type="EMBL" id="QGG80268.1"/>
    </source>
</evidence>
<keyword evidence="7" id="KW-0285">Flavoprotein</keyword>
<dbReference type="AlphaFoldDB" id="A0A5Q2Q845"/>
<comment type="pathway">
    <text evidence="2">Lipid metabolism; fatty acid beta-oxidation.</text>
</comment>
<dbReference type="GO" id="GO:0033539">
    <property type="term" value="P:fatty acid beta-oxidation using acyl-CoA dehydrogenase"/>
    <property type="evidence" value="ECO:0007669"/>
    <property type="project" value="InterPro"/>
</dbReference>
<dbReference type="KEGG" id="llp:GH975_06640"/>
<dbReference type="Pfam" id="PF09317">
    <property type="entry name" value="ACDH_C"/>
    <property type="match status" value="1"/>
</dbReference>
<evidence type="ECO:0000256" key="9">
    <source>
        <dbReference type="ARBA" id="ARBA00023002"/>
    </source>
</evidence>
<dbReference type="PANTHER" id="PTHR48083:SF33">
    <property type="entry name" value="ACYL-COENZYME A DEHYDROGENASE"/>
    <property type="match status" value="1"/>
</dbReference>
<dbReference type="OrthoDB" id="9770681at2"/>
<dbReference type="Pfam" id="PF02771">
    <property type="entry name" value="Acyl-CoA_dh_N"/>
    <property type="match status" value="1"/>
</dbReference>
<sequence length="808" mass="87421">MSAGVATLVVTALLLAMAYRGSSLRDWSAALLFIGIVLAISDFGSLWLVPGIVAAVLCIRSVRMRLVTRPAYGLVRKILPKVSPTEQEALDAGTVGWDAELFSGSPNWDTLAATRAPTLTDDEQAFMDGPTHELCKMLDNWDISHHRRDLPPAVWAYIRDNGFLGMLIEKQHGGLGFSAQAQSMVVSKIGSRSVAAAITVMVPNSLGPGELLTKYGTDQQKSYYLPRLADGTEIPCFALTGPNSGSDAGSMHDVGVVCERDYNGHPTLGVALTFDKRYITLAPVATLIGLAFRLHDPEQRLGQGTDVGITLALLPHDHPGVSTGRRHYPCRNAFMNGPVTGTDVFVPMEFLIGGADYAGQGWRMLMECLSVGRAISLPAIGTTATKATLRTTSAYARVRRQFGIAIGRMEGVAEPLADMVKTAYVFEGARAATAAMVDDGEKPSVVSALMKYQATEAMRRSYDNAMDIHGGKAICDGPSNYLFADFGAVPVGITVEGANILTRTLITFAQGALRAHPWLYKEIQAAQADNADQGANDFDTAMAGHTRFTLQNLAASLVHNLSAGRLASAPDDAGHEQHWYRQLHRMSHAFALVADLTVVVVGGDLKRKQMISGRLADALAELYLIATSLKRFRDDGRPDADQLVLDASIQDALARFQGHIDAVIDNFPVRPVAWLMRACALPLGRTFRPTSDRVNYRLAKAILVPGEWRDRMTRDMFISDDAADVTGVLEAALTAVTAVEDIEQRFLKGMRKGLYEWRHDQDAIEQAVGAGVISADEAAQLRDALRLTDQVVAVDHFDPRELAPGAQA</sequence>
<dbReference type="EC" id="1.3.8.7" evidence="4"/>
<dbReference type="GO" id="GO:0004466">
    <property type="term" value="F:long-chain fatty acyl-CoA dehydrogenase activity"/>
    <property type="evidence" value="ECO:0007669"/>
    <property type="project" value="UniProtKB-EC"/>
</dbReference>
<keyword evidence="9 16" id="KW-0560">Oxidoreductase</keyword>
<dbReference type="InterPro" id="IPR046373">
    <property type="entry name" value="Acyl-CoA_Oxase/DH_mid-dom_sf"/>
</dbReference>
<dbReference type="UniPathway" id="UPA00659"/>
<dbReference type="EC" id="1.3.8.8" evidence="5"/>
<proteinExistence type="inferred from homology"/>
<dbReference type="GO" id="GO:0050660">
    <property type="term" value="F:flavin adenine dinucleotide binding"/>
    <property type="evidence" value="ECO:0007669"/>
    <property type="project" value="InterPro"/>
</dbReference>
<evidence type="ECO:0000256" key="7">
    <source>
        <dbReference type="ARBA" id="ARBA00022630"/>
    </source>
</evidence>
<dbReference type="FunFam" id="1.10.540.10:FF:000004">
    <property type="entry name" value="Acyl-CoA dehydrogenase"/>
    <property type="match status" value="1"/>
</dbReference>
<evidence type="ECO:0000313" key="17">
    <source>
        <dbReference type="Proteomes" id="UP000388235"/>
    </source>
</evidence>
<evidence type="ECO:0000259" key="15">
    <source>
        <dbReference type="Pfam" id="PF09317"/>
    </source>
</evidence>
<dbReference type="Pfam" id="PF00441">
    <property type="entry name" value="Acyl-CoA_dh_1"/>
    <property type="match status" value="1"/>
</dbReference>
<evidence type="ECO:0000256" key="12">
    <source>
        <dbReference type="SAM" id="Phobius"/>
    </source>
</evidence>
<comment type="catalytic activity">
    <reaction evidence="11">
        <text>a long-chain 2,3-saturated fatty acyl-CoA + oxidized [electron-transfer flavoprotein] + H(+) = a long-chain (2E)-enoyl-CoA + reduced [electron-transfer flavoprotein]</text>
        <dbReference type="Rhea" id="RHEA:17721"/>
        <dbReference type="Rhea" id="RHEA-COMP:10685"/>
        <dbReference type="Rhea" id="RHEA-COMP:10686"/>
        <dbReference type="ChEBI" id="CHEBI:15378"/>
        <dbReference type="ChEBI" id="CHEBI:57692"/>
        <dbReference type="ChEBI" id="CHEBI:58307"/>
        <dbReference type="ChEBI" id="CHEBI:83721"/>
        <dbReference type="ChEBI" id="CHEBI:83727"/>
        <dbReference type="EC" id="1.3.8.8"/>
    </reaction>
</comment>
<protein>
    <recommendedName>
        <fullName evidence="6">Acyl-coenzyme A dehydrogenase</fullName>
        <ecNumber evidence="4">1.3.8.7</ecNumber>
        <ecNumber evidence="5">1.3.8.8</ecNumber>
    </recommendedName>
</protein>
<dbReference type="NCBIfam" id="NF007000">
    <property type="entry name" value="PRK09463.1"/>
    <property type="match status" value="1"/>
</dbReference>
<dbReference type="InterPro" id="IPR009100">
    <property type="entry name" value="AcylCoA_DH/oxidase_NM_dom_sf"/>
</dbReference>
<evidence type="ECO:0000259" key="13">
    <source>
        <dbReference type="Pfam" id="PF00441"/>
    </source>
</evidence>
<dbReference type="Gene3D" id="1.10.540.10">
    <property type="entry name" value="Acyl-CoA dehydrogenase/oxidase, N-terminal domain"/>
    <property type="match status" value="1"/>
</dbReference>
<keyword evidence="12" id="KW-1133">Transmembrane helix</keyword>
<feature type="transmembrane region" description="Helical" evidence="12">
    <location>
        <begin position="30"/>
        <end position="59"/>
    </location>
</feature>
<evidence type="ECO:0000256" key="3">
    <source>
        <dbReference type="ARBA" id="ARBA00009347"/>
    </source>
</evidence>
<evidence type="ECO:0000256" key="4">
    <source>
        <dbReference type="ARBA" id="ARBA00012033"/>
    </source>
</evidence>
<dbReference type="Gene3D" id="2.40.110.10">
    <property type="entry name" value="Butyryl-CoA Dehydrogenase, subunit A, domain 2"/>
    <property type="match status" value="1"/>
</dbReference>
<dbReference type="InterPro" id="IPR050741">
    <property type="entry name" value="Acyl-CoA_dehydrogenase"/>
</dbReference>